<dbReference type="EMBL" id="LKEA01000024">
    <property type="protein sequence ID" value="ROV99079.1"/>
    <property type="molecule type" value="Genomic_DNA"/>
</dbReference>
<gene>
    <name evidence="2" type="ORF">VMCG_06692</name>
</gene>
<organism evidence="2 3">
    <name type="scientific">Cytospora schulzeri</name>
    <dbReference type="NCBI Taxonomy" id="448051"/>
    <lineage>
        <taxon>Eukaryota</taxon>
        <taxon>Fungi</taxon>
        <taxon>Dikarya</taxon>
        <taxon>Ascomycota</taxon>
        <taxon>Pezizomycotina</taxon>
        <taxon>Sordariomycetes</taxon>
        <taxon>Sordariomycetidae</taxon>
        <taxon>Diaporthales</taxon>
        <taxon>Cytosporaceae</taxon>
        <taxon>Cytospora</taxon>
    </lineage>
</organism>
<protein>
    <submittedName>
        <fullName evidence="2">Uncharacterized protein</fullName>
    </submittedName>
</protein>
<proteinExistence type="predicted"/>
<feature type="region of interest" description="Disordered" evidence="1">
    <location>
        <begin position="123"/>
        <end position="144"/>
    </location>
</feature>
<name>A0A423W6U0_9PEZI</name>
<keyword evidence="3" id="KW-1185">Reference proteome</keyword>
<accession>A0A423W6U0</accession>
<evidence type="ECO:0000256" key="1">
    <source>
        <dbReference type="SAM" id="MobiDB-lite"/>
    </source>
</evidence>
<comment type="caution">
    <text evidence="2">The sequence shown here is derived from an EMBL/GenBank/DDBJ whole genome shotgun (WGS) entry which is preliminary data.</text>
</comment>
<reference evidence="2 3" key="1">
    <citation type="submission" date="2015-09" db="EMBL/GenBank/DDBJ databases">
        <title>Host preference determinants of Valsa canker pathogens revealed by comparative genomics.</title>
        <authorList>
            <person name="Yin Z."/>
            <person name="Huang L."/>
        </authorList>
    </citation>
    <scope>NUCLEOTIDE SEQUENCE [LARGE SCALE GENOMIC DNA]</scope>
    <source>
        <strain evidence="2 3">03-1</strain>
    </source>
</reference>
<dbReference type="AlphaFoldDB" id="A0A423W6U0"/>
<evidence type="ECO:0000313" key="3">
    <source>
        <dbReference type="Proteomes" id="UP000283895"/>
    </source>
</evidence>
<evidence type="ECO:0000313" key="2">
    <source>
        <dbReference type="EMBL" id="ROV99079.1"/>
    </source>
</evidence>
<dbReference type="Proteomes" id="UP000283895">
    <property type="component" value="Unassembled WGS sequence"/>
</dbReference>
<sequence length="289" mass="32506">MTINGLIHLISAFELHERALETLVEELCLTKGTTALLAMALLKDCLGHAKEIRQVALDLGLNNRMVPKELSMRICQDVGHHIKVQDLYKKDAWEAPLAISKLKECQHLLKRSRKTLSRYAASGAGKIRLEQPPPPRPLEPTIPPQPDGYLKEAMWQQVRQLHVLIAELPSDSPAATSWKTRAWALYDNMASILGNERGSLDRYTRGQQIRDRNGSSQPPPSDMFATTETFRGISQVGHRIGRNDMPQRCLGDVDHRERGYAEGVPQLRKAVLMSTAALIGHRDFEKTRL</sequence>
<feature type="compositionally biased region" description="Pro residues" evidence="1">
    <location>
        <begin position="131"/>
        <end position="144"/>
    </location>
</feature>